<organism evidence="1 2">
    <name type="scientific">Diversispora epigaea</name>
    <dbReference type="NCBI Taxonomy" id="1348612"/>
    <lineage>
        <taxon>Eukaryota</taxon>
        <taxon>Fungi</taxon>
        <taxon>Fungi incertae sedis</taxon>
        <taxon>Mucoromycota</taxon>
        <taxon>Glomeromycotina</taxon>
        <taxon>Glomeromycetes</taxon>
        <taxon>Diversisporales</taxon>
        <taxon>Diversisporaceae</taxon>
        <taxon>Diversispora</taxon>
    </lineage>
</organism>
<dbReference type="AlphaFoldDB" id="A0A397J2T4"/>
<proteinExistence type="predicted"/>
<evidence type="ECO:0000313" key="2">
    <source>
        <dbReference type="Proteomes" id="UP000266861"/>
    </source>
</evidence>
<dbReference type="Proteomes" id="UP000266861">
    <property type="component" value="Unassembled WGS sequence"/>
</dbReference>
<accession>A0A397J2T4</accession>
<keyword evidence="2" id="KW-1185">Reference proteome</keyword>
<reference evidence="1 2" key="1">
    <citation type="submission" date="2018-08" db="EMBL/GenBank/DDBJ databases">
        <title>Genome and evolution of the arbuscular mycorrhizal fungus Diversispora epigaea (formerly Glomus versiforme) and its bacterial endosymbionts.</title>
        <authorList>
            <person name="Sun X."/>
            <person name="Fei Z."/>
            <person name="Harrison M."/>
        </authorList>
    </citation>
    <scope>NUCLEOTIDE SEQUENCE [LARGE SCALE GENOMIC DNA]</scope>
    <source>
        <strain evidence="1 2">IT104</strain>
    </source>
</reference>
<evidence type="ECO:0000313" key="1">
    <source>
        <dbReference type="EMBL" id="RHZ81687.1"/>
    </source>
</evidence>
<protein>
    <submittedName>
        <fullName evidence="1">Uncharacterized protein</fullName>
    </submittedName>
</protein>
<comment type="caution">
    <text evidence="1">The sequence shown here is derived from an EMBL/GenBank/DDBJ whole genome shotgun (WGS) entry which is preliminary data.</text>
</comment>
<sequence length="110" mass="13003">MRTHTGESLFKCPQPVYNKTFSLEIEEIVNNNSANYANLQTIPICKLYQYANYTNMPICKLYQYANYTNFANYTNMKTIPICKLYQFCKLYQYENDTNLQTIPILHISSR</sequence>
<gene>
    <name evidence="1" type="ORF">Glove_117g363</name>
</gene>
<name>A0A397J2T4_9GLOM</name>
<dbReference type="EMBL" id="PQFF01000109">
    <property type="protein sequence ID" value="RHZ81687.1"/>
    <property type="molecule type" value="Genomic_DNA"/>
</dbReference>